<feature type="domain" description="Reverse transcriptase zinc-binding" evidence="1">
    <location>
        <begin position="6"/>
        <end position="77"/>
    </location>
</feature>
<dbReference type="Pfam" id="PF13966">
    <property type="entry name" value="zf-RVT"/>
    <property type="match status" value="1"/>
</dbReference>
<evidence type="ECO:0000313" key="2">
    <source>
        <dbReference type="EMBL" id="KAK8478817.1"/>
    </source>
</evidence>
<sequence>MSKGNFEIKSAYSSLMNSTWDDSSSLWKHIWKMRVPQRLHIFLWVVCQHKLMKNLERCHRHIGYASLCPSCDAADESSSGANESLPWSFVFVSTLWQLWKGRNDLVFNHVRYSSDVIVHRALTWARYYSESSPQ</sequence>
<evidence type="ECO:0000313" key="3">
    <source>
        <dbReference type="Proteomes" id="UP001472677"/>
    </source>
</evidence>
<evidence type="ECO:0000259" key="1">
    <source>
        <dbReference type="Pfam" id="PF13966"/>
    </source>
</evidence>
<accession>A0ABR1ZEH6</accession>
<keyword evidence="3" id="KW-1185">Reference proteome</keyword>
<name>A0ABR1ZEH6_9ROSI</name>
<dbReference type="Proteomes" id="UP001472677">
    <property type="component" value="Unassembled WGS sequence"/>
</dbReference>
<reference evidence="2 3" key="1">
    <citation type="journal article" date="2024" name="G3 (Bethesda)">
        <title>Genome assembly of Hibiscus sabdariffa L. provides insights into metabolisms of medicinal natural products.</title>
        <authorList>
            <person name="Kim T."/>
        </authorList>
    </citation>
    <scope>NUCLEOTIDE SEQUENCE [LARGE SCALE GENOMIC DNA]</scope>
    <source>
        <strain evidence="2">TK-2024</strain>
        <tissue evidence="2">Old leaves</tissue>
    </source>
</reference>
<gene>
    <name evidence="2" type="ORF">V6N12_020098</name>
</gene>
<proteinExistence type="predicted"/>
<protein>
    <recommendedName>
        <fullName evidence="1">Reverse transcriptase zinc-binding domain-containing protein</fullName>
    </recommendedName>
</protein>
<dbReference type="EMBL" id="JBBPBM010002412">
    <property type="protein sequence ID" value="KAK8478817.1"/>
    <property type="molecule type" value="Genomic_DNA"/>
</dbReference>
<comment type="caution">
    <text evidence="2">The sequence shown here is derived from an EMBL/GenBank/DDBJ whole genome shotgun (WGS) entry which is preliminary data.</text>
</comment>
<dbReference type="InterPro" id="IPR026960">
    <property type="entry name" value="RVT-Znf"/>
</dbReference>
<organism evidence="2 3">
    <name type="scientific">Hibiscus sabdariffa</name>
    <name type="common">roselle</name>
    <dbReference type="NCBI Taxonomy" id="183260"/>
    <lineage>
        <taxon>Eukaryota</taxon>
        <taxon>Viridiplantae</taxon>
        <taxon>Streptophyta</taxon>
        <taxon>Embryophyta</taxon>
        <taxon>Tracheophyta</taxon>
        <taxon>Spermatophyta</taxon>
        <taxon>Magnoliopsida</taxon>
        <taxon>eudicotyledons</taxon>
        <taxon>Gunneridae</taxon>
        <taxon>Pentapetalae</taxon>
        <taxon>rosids</taxon>
        <taxon>malvids</taxon>
        <taxon>Malvales</taxon>
        <taxon>Malvaceae</taxon>
        <taxon>Malvoideae</taxon>
        <taxon>Hibiscus</taxon>
    </lineage>
</organism>